<dbReference type="SMART" id="SM00128">
    <property type="entry name" value="IPPc"/>
    <property type="match status" value="1"/>
</dbReference>
<evidence type="ECO:0000256" key="8">
    <source>
        <dbReference type="ARBA" id="ARBA00023377"/>
    </source>
</evidence>
<evidence type="ECO:0000256" key="1">
    <source>
        <dbReference type="ARBA" id="ARBA00004138"/>
    </source>
</evidence>
<evidence type="ECO:0000259" key="18">
    <source>
        <dbReference type="SMART" id="SM00128"/>
    </source>
</evidence>
<feature type="non-terminal residue" evidence="19">
    <location>
        <position position="1"/>
    </location>
</feature>
<dbReference type="CDD" id="cd09095">
    <property type="entry name" value="INPP5c_INPP5E-like"/>
    <property type="match status" value="1"/>
</dbReference>
<dbReference type="Pfam" id="PF22669">
    <property type="entry name" value="Exo_endo_phos2"/>
    <property type="match status" value="1"/>
</dbReference>
<evidence type="ECO:0000256" key="10">
    <source>
        <dbReference type="ARBA" id="ARBA00052324"/>
    </source>
</evidence>
<sequence>MSTPNGFPQHSGACVAQSTETGAVQDLHAKKAGKAAKKEAGGNGVLTFEDPPSVGTSLNETLKLLPDELTANAKIKSVTPRPPRKPRLERAASLDEKSWRRWRRFRTSQESLTDPNETSSSNGSLQEASLSPPVRGRASPCHQCCQQNSLHSSPDASEASPTGKSRGGASDLGKRASEISSAFGGLLRGKAFAGGKPRLSQIMPARPLPPMEFNVASHTLRTANRIDSDYLDYRHSQHKFGRVSSSLSDTRLHGNGMVYDNCSTDSMKSTFSLLTPIRSKDVRSRSYLEGSLLATGALLGAEELSKYFPDRNIGIFVATWNMQGQKELPVNLDDFLLPTDPDYAQDMYVIGVQEGCPDRREWEIRLQETLGPHYVMLYSAAHGVLYMSVFIRRDLIWFCSEVEYATVTTRIVSQIKTKGALGICFTFFGTSFLFITSHFTSGDSKVNERKLDYNKTIQALTLPKNVPDTNPYRSSSSDVTTRFDEVFWFGDFNFRLNKDRETVDSILNQNQDTDVSKLLAYDQLTSEMSRGSIFKGFQEADINFRPSYKFDIGKDSYDTTSKQRTPSYTDRVVYRSRYRDDIHAVKYSSCPVIKTSDHRPVFALFRVKVRPGRDNIPLAAGQFDRELYLIGIKRRITRELQKRQEQKDQKSSSICSVS</sequence>
<dbReference type="GO" id="GO:0034485">
    <property type="term" value="F:phosphatidylinositol-3,4,5-trisphosphate 5-phosphatase activity"/>
    <property type="evidence" value="ECO:0007669"/>
    <property type="project" value="UniProtKB-EC"/>
</dbReference>
<evidence type="ECO:0000256" key="17">
    <source>
        <dbReference type="SAM" id="MobiDB-lite"/>
    </source>
</evidence>
<keyword evidence="6" id="KW-0443">Lipid metabolism</keyword>
<dbReference type="InterPro" id="IPR042478">
    <property type="entry name" value="INPP5E"/>
</dbReference>
<dbReference type="GO" id="GO:0004445">
    <property type="term" value="F:inositol-polyphosphate 5-phosphatase activity"/>
    <property type="evidence" value="ECO:0007669"/>
    <property type="project" value="InterPro"/>
</dbReference>
<evidence type="ECO:0000313" key="20">
    <source>
        <dbReference type="Proteomes" id="UP000539032"/>
    </source>
</evidence>
<evidence type="ECO:0000256" key="3">
    <source>
        <dbReference type="ARBA" id="ARBA00012981"/>
    </source>
</evidence>
<dbReference type="GO" id="GO:0005634">
    <property type="term" value="C:nucleus"/>
    <property type="evidence" value="ECO:0007669"/>
    <property type="project" value="TreeGrafter"/>
</dbReference>
<keyword evidence="7" id="KW-0966">Cell projection</keyword>
<comment type="catalytic activity">
    <reaction evidence="8">
        <text>a 1,2-diacyl-sn-glycero-3-phospho-(1D-myo-inositol-3,4,5-trisphosphate) + H2O = a 1,2-diacyl-sn-glycero-3-phospho-(1D-myo-inositol-3,4-bisphosphate) + phosphate</text>
        <dbReference type="Rhea" id="RHEA:25528"/>
        <dbReference type="ChEBI" id="CHEBI:15377"/>
        <dbReference type="ChEBI" id="CHEBI:43474"/>
        <dbReference type="ChEBI" id="CHEBI:57658"/>
        <dbReference type="ChEBI" id="CHEBI:57836"/>
        <dbReference type="EC" id="3.1.3.86"/>
    </reaction>
    <physiologicalReaction direction="left-to-right" evidence="8">
        <dbReference type="Rhea" id="RHEA:25529"/>
    </physiologicalReaction>
</comment>
<gene>
    <name evidence="19" type="primary">Inpp5e</name>
    <name evidence="19" type="ORF">SCOUMB_R08502</name>
</gene>
<dbReference type="InterPro" id="IPR000300">
    <property type="entry name" value="IPPc"/>
</dbReference>
<dbReference type="GO" id="GO:0004439">
    <property type="term" value="F:phosphatidylinositol-4,5-bisphosphate 5-phosphatase activity"/>
    <property type="evidence" value="ECO:0007669"/>
    <property type="project" value="UniProtKB-EC"/>
</dbReference>
<dbReference type="GO" id="GO:0046856">
    <property type="term" value="P:phosphatidylinositol dephosphorylation"/>
    <property type="evidence" value="ECO:0007669"/>
    <property type="project" value="InterPro"/>
</dbReference>
<feature type="compositionally biased region" description="Polar residues" evidence="17">
    <location>
        <begin position="108"/>
        <end position="129"/>
    </location>
</feature>
<dbReference type="SUPFAM" id="SSF56219">
    <property type="entry name" value="DNase I-like"/>
    <property type="match status" value="1"/>
</dbReference>
<dbReference type="Gene3D" id="3.60.10.10">
    <property type="entry name" value="Endonuclease/exonuclease/phosphatase"/>
    <property type="match status" value="1"/>
</dbReference>
<dbReference type="GO" id="GO:0032580">
    <property type="term" value="C:Golgi cisterna membrane"/>
    <property type="evidence" value="ECO:0007669"/>
    <property type="project" value="UniProtKB-SubCell"/>
</dbReference>
<evidence type="ECO:0000256" key="7">
    <source>
        <dbReference type="ARBA" id="ARBA00023273"/>
    </source>
</evidence>
<organism evidence="19 20">
    <name type="scientific">Scopus umbretta</name>
    <name type="common">Hammerkop</name>
    <dbReference type="NCBI Taxonomy" id="33581"/>
    <lineage>
        <taxon>Eukaryota</taxon>
        <taxon>Metazoa</taxon>
        <taxon>Chordata</taxon>
        <taxon>Craniata</taxon>
        <taxon>Vertebrata</taxon>
        <taxon>Euteleostomi</taxon>
        <taxon>Archelosauria</taxon>
        <taxon>Archosauria</taxon>
        <taxon>Dinosauria</taxon>
        <taxon>Saurischia</taxon>
        <taxon>Theropoda</taxon>
        <taxon>Coelurosauria</taxon>
        <taxon>Aves</taxon>
        <taxon>Neognathae</taxon>
        <taxon>Neoaves</taxon>
        <taxon>Aequornithes</taxon>
        <taxon>Pelecaniformes</taxon>
        <taxon>Scopidae</taxon>
        <taxon>Scopus</taxon>
    </lineage>
</organism>
<feature type="region of interest" description="Disordered" evidence="17">
    <location>
        <begin position="73"/>
        <end position="173"/>
    </location>
</feature>
<evidence type="ECO:0000313" key="19">
    <source>
        <dbReference type="EMBL" id="NXX61247.1"/>
    </source>
</evidence>
<dbReference type="EMBL" id="VZTL01062501">
    <property type="protein sequence ID" value="NXX61247.1"/>
    <property type="molecule type" value="Genomic_DNA"/>
</dbReference>
<dbReference type="EC" id="3.1.3.86" evidence="3"/>
<feature type="region of interest" description="Disordered" evidence="17">
    <location>
        <begin position="34"/>
        <end position="54"/>
    </location>
</feature>
<evidence type="ECO:0000256" key="15">
    <source>
        <dbReference type="ARBA" id="ARBA00080252"/>
    </source>
</evidence>
<reference evidence="19 20" key="1">
    <citation type="submission" date="2020-02" db="EMBL/GenBank/DDBJ databases">
        <title>Bird 10,000 Genomes (B10K) Project - Family phase.</title>
        <authorList>
            <person name="Zhang G."/>
        </authorList>
    </citation>
    <scope>NUCLEOTIDE SEQUENCE [LARGE SCALE GENOMIC DNA]</scope>
    <source>
        <strain evidence="19">B10K-DU-002-70</strain>
        <tissue evidence="19">Muscle</tissue>
    </source>
</reference>
<dbReference type="InterPro" id="IPR036691">
    <property type="entry name" value="Endo/exonu/phosph_ase_sf"/>
</dbReference>
<dbReference type="AlphaFoldDB" id="A0A7L4I714"/>
<evidence type="ECO:0000256" key="12">
    <source>
        <dbReference type="ARBA" id="ARBA00068933"/>
    </source>
</evidence>
<evidence type="ECO:0000256" key="5">
    <source>
        <dbReference type="ARBA" id="ARBA00022801"/>
    </source>
</evidence>
<comment type="catalytic activity">
    <reaction evidence="10">
        <text>a 1,2-diacyl-sn-glycero-3-phospho-(1D-myo-inositol-3,5-bisphosphate) + H2O = a 1,2-diacyl-sn-glycero-3-phospho-(1D-myo-inositol-3-phosphate) + phosphate</text>
        <dbReference type="Rhea" id="RHEA:32955"/>
        <dbReference type="ChEBI" id="CHEBI:15377"/>
        <dbReference type="ChEBI" id="CHEBI:43474"/>
        <dbReference type="ChEBI" id="CHEBI:57923"/>
        <dbReference type="ChEBI" id="CHEBI:58088"/>
    </reaction>
    <physiologicalReaction direction="left-to-right" evidence="10">
        <dbReference type="Rhea" id="RHEA:32956"/>
    </physiologicalReaction>
</comment>
<comment type="catalytic activity">
    <reaction evidence="9">
        <text>a 1,2-diacyl-sn-glycero-3-phospho-(1D-myo-inositol-4,5-bisphosphate) + H2O = a 1,2-diacyl-sn-glycero-3-phospho-(1D-myo-inositol 4-phosphate) + phosphate</text>
        <dbReference type="Rhea" id="RHEA:22764"/>
        <dbReference type="ChEBI" id="CHEBI:15377"/>
        <dbReference type="ChEBI" id="CHEBI:43474"/>
        <dbReference type="ChEBI" id="CHEBI:58178"/>
        <dbReference type="ChEBI" id="CHEBI:58456"/>
        <dbReference type="EC" id="3.1.3.36"/>
    </reaction>
    <physiologicalReaction direction="left-to-right" evidence="9">
        <dbReference type="Rhea" id="RHEA:22765"/>
    </physiologicalReaction>
</comment>
<dbReference type="GO" id="GO:0005930">
    <property type="term" value="C:axoneme"/>
    <property type="evidence" value="ECO:0007669"/>
    <property type="project" value="TreeGrafter"/>
</dbReference>
<protein>
    <recommendedName>
        <fullName evidence="12">Phosphatidylinositol polyphosphate 5-phosphatase type IV</fullName>
        <ecNumber evidence="4">3.1.3.36</ecNumber>
        <ecNumber evidence="3">3.1.3.86</ecNumber>
    </recommendedName>
    <alternativeName>
        <fullName evidence="15">72 kDa inositol polyphosphate 5-phosphatase</fullName>
    </alternativeName>
    <alternativeName>
        <fullName evidence="14">Inositol polyphosphate-5-phosphatase E</fullName>
    </alternativeName>
    <alternativeName>
        <fullName evidence="13">Phosphatidylinositol 4,5-bisphosphate 5-phosphatase</fullName>
    </alternativeName>
    <alternativeName>
        <fullName evidence="16">Phosphatidylinositol-3,4,5-trisphosphate 5-phosphatase</fullName>
    </alternativeName>
</protein>
<evidence type="ECO:0000256" key="14">
    <source>
        <dbReference type="ARBA" id="ARBA00079915"/>
    </source>
</evidence>
<comment type="subunit">
    <text evidence="11">Interacts (when prenylated) with PDE6D; this is important for normal location in cilia.</text>
</comment>
<evidence type="ECO:0000256" key="9">
    <source>
        <dbReference type="ARBA" id="ARBA00050516"/>
    </source>
</evidence>
<evidence type="ECO:0000256" key="16">
    <source>
        <dbReference type="ARBA" id="ARBA00083336"/>
    </source>
</evidence>
<evidence type="ECO:0000256" key="4">
    <source>
        <dbReference type="ARBA" id="ARBA00013044"/>
    </source>
</evidence>
<comment type="subcellular location">
    <subcellularLocation>
        <location evidence="1">Cell projection</location>
        <location evidence="1">Cilium</location>
    </subcellularLocation>
    <subcellularLocation>
        <location evidence="2">Golgi apparatus</location>
        <location evidence="2">Golgi stack membrane</location>
        <topology evidence="2">Peripheral membrane protein</topology>
        <orientation evidence="2">Cytoplasmic side</orientation>
    </subcellularLocation>
</comment>
<evidence type="ECO:0000256" key="6">
    <source>
        <dbReference type="ARBA" id="ARBA00023098"/>
    </source>
</evidence>
<comment type="caution">
    <text evidence="19">The sequence shown here is derived from an EMBL/GenBank/DDBJ whole genome shotgun (WGS) entry which is preliminary data.</text>
</comment>
<keyword evidence="20" id="KW-1185">Reference proteome</keyword>
<dbReference type="OrthoDB" id="2248459at2759"/>
<feature type="domain" description="Inositol polyphosphate-related phosphatase" evidence="18">
    <location>
        <begin position="311"/>
        <end position="613"/>
    </location>
</feature>
<feature type="non-terminal residue" evidence="19">
    <location>
        <position position="658"/>
    </location>
</feature>
<name>A0A7L4I714_SCOUM</name>
<dbReference type="PANTHER" id="PTHR46625:SF1">
    <property type="entry name" value="PHOSPHATIDYLINOSITOL POLYPHOSPHATE 5-PHOSPHATASE TYPE IV"/>
    <property type="match status" value="1"/>
</dbReference>
<dbReference type="FunFam" id="3.60.10.10:FF:000039">
    <property type="entry name" value="72 kDa inositol polyphosphate 5-phosphatase"/>
    <property type="match status" value="1"/>
</dbReference>
<dbReference type="EC" id="3.1.3.36" evidence="4"/>
<evidence type="ECO:0000256" key="13">
    <source>
        <dbReference type="ARBA" id="ARBA00075837"/>
    </source>
</evidence>
<dbReference type="PANTHER" id="PTHR46625">
    <property type="entry name" value="72 KDA INOSITOL POLYPHOSPHATE 5-PHOSPHATASE"/>
    <property type="match status" value="1"/>
</dbReference>
<dbReference type="Proteomes" id="UP000539032">
    <property type="component" value="Unassembled WGS sequence"/>
</dbReference>
<feature type="compositionally biased region" description="Basic and acidic residues" evidence="17">
    <location>
        <begin position="86"/>
        <end position="99"/>
    </location>
</feature>
<feature type="compositionally biased region" description="Polar residues" evidence="17">
    <location>
        <begin position="145"/>
        <end position="163"/>
    </location>
</feature>
<proteinExistence type="predicted"/>
<accession>A0A7L4I714</accession>
<evidence type="ECO:0000256" key="11">
    <source>
        <dbReference type="ARBA" id="ARBA00061856"/>
    </source>
</evidence>
<evidence type="ECO:0000256" key="2">
    <source>
        <dbReference type="ARBA" id="ARBA00004344"/>
    </source>
</evidence>
<keyword evidence="5" id="KW-0378">Hydrolase</keyword>